<dbReference type="GO" id="GO:0019698">
    <property type="term" value="P:D-galacturonate catabolic process"/>
    <property type="evidence" value="ECO:0007669"/>
    <property type="project" value="TreeGrafter"/>
</dbReference>
<dbReference type="PANTHER" id="PTHR30068:SF4">
    <property type="entry name" value="URONATE ISOMERASE"/>
    <property type="match status" value="1"/>
</dbReference>
<reference evidence="8 9" key="1">
    <citation type="journal article" date="2017" name="BMC Genomics">
        <title>Comparative genomic and phylogenomic analyses of the Bifidobacteriaceae family.</title>
        <authorList>
            <person name="Lugli G.A."/>
            <person name="Milani C."/>
            <person name="Turroni F."/>
            <person name="Duranti S."/>
            <person name="Mancabelli L."/>
            <person name="Mangifesta M."/>
            <person name="Ferrario C."/>
            <person name="Modesto M."/>
            <person name="Mattarelli P."/>
            <person name="Jiri K."/>
            <person name="van Sinderen D."/>
            <person name="Ventura M."/>
        </authorList>
    </citation>
    <scope>NUCLEOTIDE SEQUENCE [LARGE SCALE GENOMIC DNA]</scope>
    <source>
        <strain evidence="8 9">DSM 28807</strain>
    </source>
</reference>
<dbReference type="NCBIfam" id="NF002794">
    <property type="entry name" value="PRK02925.1"/>
    <property type="match status" value="1"/>
</dbReference>
<dbReference type="Pfam" id="PF02614">
    <property type="entry name" value="UxaC"/>
    <property type="match status" value="1"/>
</dbReference>
<evidence type="ECO:0000313" key="9">
    <source>
        <dbReference type="Proteomes" id="UP000216352"/>
    </source>
</evidence>
<comment type="caution">
    <text evidence="8">The sequence shown here is derived from an EMBL/GenBank/DDBJ whole genome shotgun (WGS) entry which is preliminary data.</text>
</comment>
<dbReference type="Gene3D" id="3.20.20.140">
    <property type="entry name" value="Metal-dependent hydrolases"/>
    <property type="match status" value="1"/>
</dbReference>
<protein>
    <recommendedName>
        <fullName evidence="5 7">Uronate isomerase</fullName>
        <ecNumber evidence="4 7">5.3.1.12</ecNumber>
    </recommendedName>
    <alternativeName>
        <fullName evidence="7">Glucuronate isomerase</fullName>
    </alternativeName>
    <alternativeName>
        <fullName evidence="7">Uronic isomerase</fullName>
    </alternativeName>
</protein>
<dbReference type="RefSeq" id="WP_072725520.1">
    <property type="nucleotide sequence ID" value="NZ_BDIS01000015.1"/>
</dbReference>
<dbReference type="UniPathway" id="UPA00246"/>
<name>A0A261FWP6_9BIFI</name>
<comment type="similarity">
    <text evidence="3 7">Belongs to the metallo-dependent hydrolases superfamily. Uronate isomerase family.</text>
</comment>
<gene>
    <name evidence="7" type="primary">uxaC</name>
    <name evidence="8" type="ORF">BLEM_0108</name>
</gene>
<dbReference type="AlphaFoldDB" id="A0A261FWP6"/>
<dbReference type="SUPFAM" id="SSF51556">
    <property type="entry name" value="Metallo-dependent hydrolases"/>
    <property type="match status" value="1"/>
</dbReference>
<keyword evidence="6 7" id="KW-0413">Isomerase</keyword>
<evidence type="ECO:0000256" key="7">
    <source>
        <dbReference type="HAMAP-Rule" id="MF_00675"/>
    </source>
</evidence>
<dbReference type="OrthoDB" id="9766564at2"/>
<sequence length="469" mass="53274">MNFLDDDYLLTTDLAQELFHAHAATMPVVDYHCHLHPEEIVEDPCFTDIVAAWLTDGNNYGDHYKWRLMRANGVPEALITGEGDPWEKFLAYATTMDKAIGSPVYLWTHMELRRYFGIEETLTEKSAKAIFDECNAKLATPEFSRRSLLRRMNVDTVCTTDDPVDDLHYHEEFACEGDTFAMLPAMRPDKALNPDKEGFVEWVERLEAVSGTTISSFDDFIAAMSRRIDFFHEHGSRLADHAADLMTYDEATPAELDAILAKARAGRELTALEVSQYRTAFMIQLMRLYSDKGWTMQIHLHAMRNINTREFGIHGADTGYDAINDRSIAEPLYHLLDAAARGGDVPKMLIYSLNPNDYMAIATVMGAFQGDMKQRLSLGNAWWFNDTRTGIRRQLEVQAETSLLGNAVGMTTDSRSFLSFPRHEFFRRILCELIGDWAARGEVPNDVDYLAPLVENVSFNNAKELFLCD</sequence>
<comment type="pathway">
    <text evidence="2 7">Carbohydrate metabolism; pentose and glucuronate interconversion.</text>
</comment>
<dbReference type="PANTHER" id="PTHR30068">
    <property type="entry name" value="URONATE ISOMERASE"/>
    <property type="match status" value="1"/>
</dbReference>
<keyword evidence="9" id="KW-1185">Reference proteome</keyword>
<proteinExistence type="inferred from homology"/>
<evidence type="ECO:0000256" key="2">
    <source>
        <dbReference type="ARBA" id="ARBA00004892"/>
    </source>
</evidence>
<evidence type="ECO:0000256" key="3">
    <source>
        <dbReference type="ARBA" id="ARBA00008397"/>
    </source>
</evidence>
<dbReference type="InterPro" id="IPR032466">
    <property type="entry name" value="Metal_Hydrolase"/>
</dbReference>
<evidence type="ECO:0000256" key="1">
    <source>
        <dbReference type="ARBA" id="ARBA00001165"/>
    </source>
</evidence>
<comment type="catalytic activity">
    <reaction evidence="1 7">
        <text>D-glucuronate = D-fructuronate</text>
        <dbReference type="Rhea" id="RHEA:13049"/>
        <dbReference type="ChEBI" id="CHEBI:58720"/>
        <dbReference type="ChEBI" id="CHEBI:59863"/>
        <dbReference type="EC" id="5.3.1.12"/>
    </reaction>
</comment>
<dbReference type="GO" id="GO:0042840">
    <property type="term" value="P:D-glucuronate catabolic process"/>
    <property type="evidence" value="ECO:0007669"/>
    <property type="project" value="TreeGrafter"/>
</dbReference>
<evidence type="ECO:0000313" key="8">
    <source>
        <dbReference type="EMBL" id="OZG63405.1"/>
    </source>
</evidence>
<dbReference type="EMBL" id="MWWX01000001">
    <property type="protein sequence ID" value="OZG63405.1"/>
    <property type="molecule type" value="Genomic_DNA"/>
</dbReference>
<evidence type="ECO:0000256" key="4">
    <source>
        <dbReference type="ARBA" id="ARBA00012546"/>
    </source>
</evidence>
<dbReference type="Proteomes" id="UP000216352">
    <property type="component" value="Unassembled WGS sequence"/>
</dbReference>
<evidence type="ECO:0000256" key="6">
    <source>
        <dbReference type="ARBA" id="ARBA00023235"/>
    </source>
</evidence>
<dbReference type="InterPro" id="IPR003766">
    <property type="entry name" value="Uronate_isomerase"/>
</dbReference>
<dbReference type="STRING" id="1603886.GCA_001895165_01207"/>
<dbReference type="EC" id="5.3.1.12" evidence="4 7"/>
<accession>A0A261FWP6</accession>
<dbReference type="HAMAP" id="MF_00675">
    <property type="entry name" value="UxaC"/>
    <property type="match status" value="1"/>
</dbReference>
<dbReference type="GO" id="GO:0008880">
    <property type="term" value="F:glucuronate isomerase activity"/>
    <property type="evidence" value="ECO:0007669"/>
    <property type="project" value="UniProtKB-UniRule"/>
</dbReference>
<evidence type="ECO:0000256" key="5">
    <source>
        <dbReference type="ARBA" id="ARBA00020555"/>
    </source>
</evidence>
<comment type="catalytic activity">
    <reaction evidence="7">
        <text>aldehydo-D-galacturonate = keto-D-tagaturonate</text>
        <dbReference type="Rhea" id="RHEA:27702"/>
        <dbReference type="ChEBI" id="CHEBI:12952"/>
        <dbReference type="ChEBI" id="CHEBI:17886"/>
    </reaction>
</comment>
<dbReference type="Gene3D" id="1.10.2020.10">
    <property type="entry name" value="uronate isomerase, domain 2, chain A"/>
    <property type="match status" value="1"/>
</dbReference>
<organism evidence="8 9">
    <name type="scientific">Bifidobacterium lemurum</name>
    <dbReference type="NCBI Taxonomy" id="1603886"/>
    <lineage>
        <taxon>Bacteria</taxon>
        <taxon>Bacillati</taxon>
        <taxon>Actinomycetota</taxon>
        <taxon>Actinomycetes</taxon>
        <taxon>Bifidobacteriales</taxon>
        <taxon>Bifidobacteriaceae</taxon>
        <taxon>Bifidobacterium</taxon>
    </lineage>
</organism>